<feature type="domain" description="Galactosyltransferase C-terminal" evidence="12">
    <location>
        <begin position="283"/>
        <end position="347"/>
    </location>
</feature>
<dbReference type="GO" id="GO:0008378">
    <property type="term" value="F:galactosyltransferase activity"/>
    <property type="evidence" value="ECO:0007669"/>
    <property type="project" value="TreeGrafter"/>
</dbReference>
<keyword evidence="5 11" id="KW-0808">Transferase</keyword>
<evidence type="ECO:0000259" key="13">
    <source>
        <dbReference type="Pfam" id="PF13733"/>
    </source>
</evidence>
<dbReference type="EMBL" id="REGN01000786">
    <property type="protein sequence ID" value="RNA39128.1"/>
    <property type="molecule type" value="Genomic_DNA"/>
</dbReference>
<keyword evidence="9 11" id="KW-0472">Membrane</keyword>
<dbReference type="EC" id="2.4.1.-" evidence="11"/>
<comment type="function">
    <text evidence="11">Catalyses the transfer of galactose onto proteins or lipids.</text>
</comment>
<dbReference type="PRINTS" id="PR02050">
    <property type="entry name" value="B14GALTRFASE"/>
</dbReference>
<evidence type="ECO:0000256" key="1">
    <source>
        <dbReference type="ARBA" id="ARBA00004606"/>
    </source>
</evidence>
<comment type="subcellular location">
    <subcellularLocation>
        <location evidence="1">Membrane</location>
        <topology evidence="1">Single-pass type II membrane protein</topology>
    </subcellularLocation>
</comment>
<dbReference type="InterPro" id="IPR027995">
    <property type="entry name" value="Galactosyl_T_N"/>
</dbReference>
<dbReference type="Proteomes" id="UP000276133">
    <property type="component" value="Unassembled WGS sequence"/>
</dbReference>
<keyword evidence="6 11" id="KW-0812">Transmembrane</keyword>
<dbReference type="OrthoDB" id="429684at2759"/>
<organism evidence="14 15">
    <name type="scientific">Brachionus plicatilis</name>
    <name type="common">Marine rotifer</name>
    <name type="synonym">Brachionus muelleri</name>
    <dbReference type="NCBI Taxonomy" id="10195"/>
    <lineage>
        <taxon>Eukaryota</taxon>
        <taxon>Metazoa</taxon>
        <taxon>Spiralia</taxon>
        <taxon>Gnathifera</taxon>
        <taxon>Rotifera</taxon>
        <taxon>Eurotatoria</taxon>
        <taxon>Monogononta</taxon>
        <taxon>Pseudotrocha</taxon>
        <taxon>Ploima</taxon>
        <taxon>Brachionidae</taxon>
        <taxon>Brachionus</taxon>
    </lineage>
</organism>
<comment type="caution">
    <text evidence="14">The sequence shown here is derived from an EMBL/GenBank/DDBJ whole genome shotgun (WGS) entry which is preliminary data.</text>
</comment>
<dbReference type="GO" id="GO:0005794">
    <property type="term" value="C:Golgi apparatus"/>
    <property type="evidence" value="ECO:0007669"/>
    <property type="project" value="TreeGrafter"/>
</dbReference>
<evidence type="ECO:0000256" key="3">
    <source>
        <dbReference type="ARBA" id="ARBA00005735"/>
    </source>
</evidence>
<keyword evidence="4 11" id="KW-0328">Glycosyltransferase</keyword>
<dbReference type="STRING" id="10195.A0A3M7SU75"/>
<dbReference type="AlphaFoldDB" id="A0A3M7SU75"/>
<comment type="pathway">
    <text evidence="2 11">Protein modification; protein glycosylation.</text>
</comment>
<gene>
    <name evidence="14" type="ORF">BpHYR1_043277</name>
</gene>
<dbReference type="Pfam" id="PF02709">
    <property type="entry name" value="Glyco_transf_7C"/>
    <property type="match status" value="1"/>
</dbReference>
<dbReference type="InterPro" id="IPR029044">
    <property type="entry name" value="Nucleotide-diphossugar_trans"/>
</dbReference>
<dbReference type="InterPro" id="IPR003859">
    <property type="entry name" value="Galactosyl_T"/>
</dbReference>
<accession>A0A3M7SU75</accession>
<dbReference type="PANTHER" id="PTHR19300">
    <property type="entry name" value="BETA-1,4-GALACTOSYLTRANSFERASE"/>
    <property type="match status" value="1"/>
</dbReference>
<dbReference type="Gene3D" id="3.90.550.10">
    <property type="entry name" value="Spore Coat Polysaccharide Biosynthesis Protein SpsA, Chain A"/>
    <property type="match status" value="1"/>
</dbReference>
<comment type="similarity">
    <text evidence="3 11">Belongs to the glycosyltransferase 7 family.</text>
</comment>
<dbReference type="PANTHER" id="PTHR19300:SF57">
    <property type="entry name" value="BETA-1,4-N-ACETYLGALACTOSAMINYLTRANSFERASE"/>
    <property type="match status" value="1"/>
</dbReference>
<proteinExistence type="inferred from homology"/>
<keyword evidence="7 11" id="KW-0735">Signal-anchor</keyword>
<name>A0A3M7SU75_BRAPC</name>
<keyword evidence="10 11" id="KW-0325">Glycoprotein</keyword>
<evidence type="ECO:0000313" key="14">
    <source>
        <dbReference type="EMBL" id="RNA39128.1"/>
    </source>
</evidence>
<feature type="domain" description="Galactosyltransferase N-terminal" evidence="13">
    <location>
        <begin position="139"/>
        <end position="248"/>
    </location>
</feature>
<dbReference type="GO" id="GO:0016020">
    <property type="term" value="C:membrane"/>
    <property type="evidence" value="ECO:0007669"/>
    <property type="project" value="UniProtKB-SubCell"/>
</dbReference>
<evidence type="ECO:0000256" key="4">
    <source>
        <dbReference type="ARBA" id="ARBA00022676"/>
    </source>
</evidence>
<dbReference type="SUPFAM" id="SSF53448">
    <property type="entry name" value="Nucleotide-diphospho-sugar transferases"/>
    <property type="match status" value="1"/>
</dbReference>
<dbReference type="UniPathway" id="UPA00378"/>
<evidence type="ECO:0000256" key="9">
    <source>
        <dbReference type="ARBA" id="ARBA00023136"/>
    </source>
</evidence>
<evidence type="ECO:0000259" key="12">
    <source>
        <dbReference type="Pfam" id="PF02709"/>
    </source>
</evidence>
<evidence type="ECO:0000313" key="15">
    <source>
        <dbReference type="Proteomes" id="UP000276133"/>
    </source>
</evidence>
<evidence type="ECO:0000256" key="10">
    <source>
        <dbReference type="ARBA" id="ARBA00023180"/>
    </source>
</evidence>
<keyword evidence="8 11" id="KW-1133">Transmembrane helix</keyword>
<sequence length="401" mass="46558">MGRIKLIFWFSLGLTLVNFWVIYNYVFSSFTSNPSQSIEKCQPVSTPKKSSKEIQLNFNIMDIYRIDVSCDYIIRDLGSKISNEFVNKNKKCSASSLNLDLNTKIQNSLLNQKNDSYIPFLNKSVPFDPFDDNTQPEVLNNLQLGGLWKPKLHPDKECKLDDLDHVVFVVPFSRSRYDNLKLFLINMHSYLQSYQYSFSYRILVVEQIDMDSKFNKGRLINSAVKHLIESKENADCIVIHDVDLVPSAGGNKLGERGDYRCRKMPWHLSRKVFNLKMNHERIYNQFLTGGILSLRMDHFVRVNGFSNEYFGWGAEDDDFQIRMFNTKLCILRPDLGEKASFMMLPHDSSKASNSRFSYLSNALSRQKEDGLSNIIHLAEIKSLKYFKSFTHLQVLVKKINR</sequence>
<evidence type="ECO:0000256" key="7">
    <source>
        <dbReference type="ARBA" id="ARBA00022968"/>
    </source>
</evidence>
<evidence type="ECO:0000256" key="11">
    <source>
        <dbReference type="RuleBase" id="RU368121"/>
    </source>
</evidence>
<dbReference type="InterPro" id="IPR027791">
    <property type="entry name" value="Galactosyl_T_C"/>
</dbReference>
<evidence type="ECO:0000256" key="8">
    <source>
        <dbReference type="ARBA" id="ARBA00022989"/>
    </source>
</evidence>
<dbReference type="GO" id="GO:0005975">
    <property type="term" value="P:carbohydrate metabolic process"/>
    <property type="evidence" value="ECO:0007669"/>
    <property type="project" value="InterPro"/>
</dbReference>
<protein>
    <recommendedName>
        <fullName evidence="11">Beta-1,4-galactosyltransferase</fullName>
        <ecNumber evidence="11">2.4.1.-</ecNumber>
    </recommendedName>
</protein>
<evidence type="ECO:0000256" key="2">
    <source>
        <dbReference type="ARBA" id="ARBA00004922"/>
    </source>
</evidence>
<feature type="transmembrane region" description="Helical" evidence="11">
    <location>
        <begin position="7"/>
        <end position="27"/>
    </location>
</feature>
<reference evidence="14 15" key="1">
    <citation type="journal article" date="2018" name="Sci. Rep.">
        <title>Genomic signatures of local adaptation to the degree of environmental predictability in rotifers.</title>
        <authorList>
            <person name="Franch-Gras L."/>
            <person name="Hahn C."/>
            <person name="Garcia-Roger E.M."/>
            <person name="Carmona M.J."/>
            <person name="Serra M."/>
            <person name="Gomez A."/>
        </authorList>
    </citation>
    <scope>NUCLEOTIDE SEQUENCE [LARGE SCALE GENOMIC DNA]</scope>
    <source>
        <strain evidence="14">HYR1</strain>
    </source>
</reference>
<keyword evidence="15" id="KW-1185">Reference proteome</keyword>
<evidence type="ECO:0000256" key="5">
    <source>
        <dbReference type="ARBA" id="ARBA00022679"/>
    </source>
</evidence>
<dbReference type="Pfam" id="PF13733">
    <property type="entry name" value="Glyco_transf_7N"/>
    <property type="match status" value="1"/>
</dbReference>
<evidence type="ECO:0000256" key="6">
    <source>
        <dbReference type="ARBA" id="ARBA00022692"/>
    </source>
</evidence>